<feature type="domain" description="2EXR" evidence="1">
    <location>
        <begin position="21"/>
        <end position="144"/>
    </location>
</feature>
<sequence length="255" mass="29520">MDRKTSMDSPYSSTSTSTPTFHPFPFLPLELRLQIWESLITPRTIHLRVATFWRTLTPVYRLLVAPAPSSSSSSIPPSPPSFLQSLLLTCHESRAVALNFYQKAFSEWDTDRCGYGYGYGNPPRPRPAHATSRYHWVNWDLDMIDIGRSEGGICYVERYARLIRRLRKECDRTTTVGRQEFREVRDWLMNMNIKVAGEIGECPWAKLREVEVGVKDDAWFPESWRGDGAFVDGWKVEVRGWEDGRGYTLVMERMD</sequence>
<reference evidence="2 3" key="1">
    <citation type="submission" date="2017-07" db="EMBL/GenBank/DDBJ databases">
        <title>Genome sequence of the Sordaria macrospora wild type strain R19027.</title>
        <authorList>
            <person name="Nowrousian M."/>
            <person name="Teichert I."/>
            <person name="Kueck U."/>
        </authorList>
    </citation>
    <scope>NUCLEOTIDE SEQUENCE [LARGE SCALE GENOMIC DNA]</scope>
    <source>
        <strain evidence="2 3">R19027</strain>
        <tissue evidence="2">Mycelium</tissue>
    </source>
</reference>
<name>A0A8S9A162_SORMA</name>
<dbReference type="PANTHER" id="PTHR35910:SF1">
    <property type="entry name" value="2EXR DOMAIN-CONTAINING PROTEIN"/>
    <property type="match status" value="1"/>
</dbReference>
<dbReference type="Proteomes" id="UP000433876">
    <property type="component" value="Unassembled WGS sequence"/>
</dbReference>
<comment type="caution">
    <text evidence="2">The sequence shown here is derived from an EMBL/GenBank/DDBJ whole genome shotgun (WGS) entry which is preliminary data.</text>
</comment>
<dbReference type="EMBL" id="NMPR01000017">
    <property type="protein sequence ID" value="KAA8634880.1"/>
    <property type="molecule type" value="Genomic_DNA"/>
</dbReference>
<accession>A0A8S9A162</accession>
<proteinExistence type="predicted"/>
<organism evidence="2 3">
    <name type="scientific">Sordaria macrospora</name>
    <dbReference type="NCBI Taxonomy" id="5147"/>
    <lineage>
        <taxon>Eukaryota</taxon>
        <taxon>Fungi</taxon>
        <taxon>Dikarya</taxon>
        <taxon>Ascomycota</taxon>
        <taxon>Pezizomycotina</taxon>
        <taxon>Sordariomycetes</taxon>
        <taxon>Sordariomycetidae</taxon>
        <taxon>Sordariales</taxon>
        <taxon>Sordariaceae</taxon>
        <taxon>Sordaria</taxon>
    </lineage>
</organism>
<dbReference type="InterPro" id="IPR045518">
    <property type="entry name" value="2EXR"/>
</dbReference>
<dbReference type="OMA" id="WFPESWR"/>
<dbReference type="AlphaFoldDB" id="A0A8S9A162"/>
<dbReference type="VEuPathDB" id="FungiDB:SMAC_07693"/>
<gene>
    <name evidence="2" type="ORF">SMACR_07693</name>
</gene>
<dbReference type="PANTHER" id="PTHR35910">
    <property type="entry name" value="2EXR DOMAIN-CONTAINING PROTEIN"/>
    <property type="match status" value="1"/>
</dbReference>
<evidence type="ECO:0000313" key="3">
    <source>
        <dbReference type="Proteomes" id="UP000433876"/>
    </source>
</evidence>
<evidence type="ECO:0000259" key="1">
    <source>
        <dbReference type="Pfam" id="PF20150"/>
    </source>
</evidence>
<protein>
    <recommendedName>
        <fullName evidence="1">2EXR domain-containing protein</fullName>
    </recommendedName>
</protein>
<dbReference type="Pfam" id="PF20150">
    <property type="entry name" value="2EXR"/>
    <property type="match status" value="1"/>
</dbReference>
<evidence type="ECO:0000313" key="2">
    <source>
        <dbReference type="EMBL" id="KAA8634880.1"/>
    </source>
</evidence>